<gene>
    <name evidence="9" type="ORF">CSSPJE1EN1_LOCUS25497</name>
</gene>
<dbReference type="Gene3D" id="2.60.120.260">
    <property type="entry name" value="Galactose-binding domain-like"/>
    <property type="match status" value="2"/>
</dbReference>
<evidence type="ECO:0000259" key="8">
    <source>
        <dbReference type="Pfam" id="PF21467"/>
    </source>
</evidence>
<evidence type="ECO:0000313" key="10">
    <source>
        <dbReference type="Proteomes" id="UP001497444"/>
    </source>
</evidence>
<sequence>VQLYSAWNLHEEVPGHYDFETGFLNLGQFLKEVKEADMFAIYRPGPYICAEWEWGGLPAWLLRDPHMQVRTNYTPYLSAIEKYYEKLLTVIHDHQFTVKGGPIIAMQIENEFGSWGNTITKKADQHYLEFIKNTATKYGFKELYFTSDGPDQASDRYGTLPGVLATANFAGDPGTHLTMLGEKQKRPIYVAEYWSGWFTHWGDSHMGKGIGVAGYGSGYEHIILNMNSSINIYMFHGGTNFGFMNGANDVQKNGHSGVDVTSYDYDAPISEAGDYNPKYWKTKELIEKLHNERPNLPKVKTPTPPKENPKAHYGVIKVTEYLNFDDLLSKIKPIASDHPKHMESLDIGPNYGQNFGFTLYRTKVPKIKNLVLKGGISDRAVIYIDGKETNIVEVVNKDSNLNFTAEQFLKAGNEHTLDILVENLGRINFGGQMTNQRKGLNGEVLTDAKVHTNWEMFPLEFKQKFVEGLKAEKWKPFENVKHPAVYRAELNIADTPEDTFLKLDNWTKTVVFVNGFNVGRLWNIGPQRTLYIPGPFLKTGKNYIYLFELHSAGNTIEFVDKP</sequence>
<dbReference type="SUPFAM" id="SSF51445">
    <property type="entry name" value="(Trans)glycosidases"/>
    <property type="match status" value="1"/>
</dbReference>
<keyword evidence="4" id="KW-0378">Hydrolase</keyword>
<dbReference type="InterPro" id="IPR017853">
    <property type="entry name" value="GH"/>
</dbReference>
<evidence type="ECO:0000256" key="2">
    <source>
        <dbReference type="ARBA" id="ARBA00009809"/>
    </source>
</evidence>
<evidence type="ECO:0000259" key="6">
    <source>
        <dbReference type="Pfam" id="PF01301"/>
    </source>
</evidence>
<dbReference type="Proteomes" id="UP001497444">
    <property type="component" value="Unassembled WGS sequence"/>
</dbReference>
<accession>A0ABP0V6X4</accession>
<dbReference type="PRINTS" id="PR00742">
    <property type="entry name" value="GLHYDRLASE35"/>
</dbReference>
<dbReference type="InterPro" id="IPR001944">
    <property type="entry name" value="Glycoside_Hdrlase_35"/>
</dbReference>
<dbReference type="Pfam" id="PF01301">
    <property type="entry name" value="Glyco_hydro_35"/>
    <property type="match status" value="1"/>
</dbReference>
<dbReference type="InterPro" id="IPR048913">
    <property type="entry name" value="BetaGal_gal-bd"/>
</dbReference>
<comment type="catalytic activity">
    <reaction evidence="1">
        <text>Hydrolysis of terminal non-reducing beta-D-galactose residues in beta-D-galactosides.</text>
        <dbReference type="EC" id="3.2.1.23"/>
    </reaction>
</comment>
<protein>
    <recommendedName>
        <fullName evidence="3">beta-galactosidase</fullName>
        <ecNumber evidence="3">3.2.1.23</ecNumber>
    </recommendedName>
</protein>
<evidence type="ECO:0000256" key="1">
    <source>
        <dbReference type="ARBA" id="ARBA00001412"/>
    </source>
</evidence>
<proteinExistence type="inferred from homology"/>
<feature type="domain" description="Glycoside hydrolase 35 catalytic" evidence="6">
    <location>
        <begin position="1"/>
        <end position="288"/>
    </location>
</feature>
<evidence type="ECO:0000256" key="3">
    <source>
        <dbReference type="ARBA" id="ARBA00012756"/>
    </source>
</evidence>
<dbReference type="InterPro" id="IPR008979">
    <property type="entry name" value="Galactose-bd-like_sf"/>
</dbReference>
<dbReference type="Pfam" id="PF21317">
    <property type="entry name" value="BetaGal_ABD_1"/>
    <property type="match status" value="1"/>
</dbReference>
<dbReference type="PIRSF" id="PIRSF006336">
    <property type="entry name" value="B-gal"/>
    <property type="match status" value="1"/>
</dbReference>
<comment type="similarity">
    <text evidence="2">Belongs to the glycosyl hydrolase 35 family.</text>
</comment>
<dbReference type="InterPro" id="IPR019801">
    <property type="entry name" value="Glyco_hydro_35_CS"/>
</dbReference>
<dbReference type="InterPro" id="IPR026283">
    <property type="entry name" value="B-gal_1-like"/>
</dbReference>
<dbReference type="PANTHER" id="PTHR23421">
    <property type="entry name" value="BETA-GALACTOSIDASE RELATED"/>
    <property type="match status" value="1"/>
</dbReference>
<dbReference type="InterPro" id="IPR031330">
    <property type="entry name" value="Gly_Hdrlase_35_cat"/>
</dbReference>
<name>A0ABP0V6X4_9BRYO</name>
<dbReference type="PROSITE" id="PS01182">
    <property type="entry name" value="GLYCOSYL_HYDROL_F35"/>
    <property type="match status" value="1"/>
</dbReference>
<dbReference type="Pfam" id="PF21467">
    <property type="entry name" value="BetaGal_gal-bd"/>
    <property type="match status" value="1"/>
</dbReference>
<dbReference type="EMBL" id="CAXAQS010000115">
    <property type="protein sequence ID" value="CAK9250119.1"/>
    <property type="molecule type" value="Genomic_DNA"/>
</dbReference>
<organism evidence="9 10">
    <name type="scientific">Sphagnum jensenii</name>
    <dbReference type="NCBI Taxonomy" id="128206"/>
    <lineage>
        <taxon>Eukaryota</taxon>
        <taxon>Viridiplantae</taxon>
        <taxon>Streptophyta</taxon>
        <taxon>Embryophyta</taxon>
        <taxon>Bryophyta</taxon>
        <taxon>Sphagnophytina</taxon>
        <taxon>Sphagnopsida</taxon>
        <taxon>Sphagnales</taxon>
        <taxon>Sphagnaceae</taxon>
        <taxon>Sphagnum</taxon>
    </lineage>
</organism>
<evidence type="ECO:0000256" key="5">
    <source>
        <dbReference type="ARBA" id="ARBA00023295"/>
    </source>
</evidence>
<feature type="non-terminal residue" evidence="9">
    <location>
        <position position="562"/>
    </location>
</feature>
<comment type="caution">
    <text evidence="9">The sequence shown here is derived from an EMBL/GenBank/DDBJ whole genome shotgun (WGS) entry which is preliminary data.</text>
</comment>
<dbReference type="SUPFAM" id="SSF49785">
    <property type="entry name" value="Galactose-binding domain-like"/>
    <property type="match status" value="1"/>
</dbReference>
<feature type="domain" description="Beta-galactosidase galactose-binding" evidence="8">
    <location>
        <begin position="483"/>
        <end position="542"/>
    </location>
</feature>
<dbReference type="EC" id="3.2.1.23" evidence="3"/>
<feature type="domain" description="Beta-galactosidase 1-like first all-beta" evidence="7">
    <location>
        <begin position="352"/>
        <end position="460"/>
    </location>
</feature>
<reference evidence="9" key="1">
    <citation type="submission" date="2024-02" db="EMBL/GenBank/DDBJ databases">
        <authorList>
            <consortium name="ELIXIR-Norway"/>
            <consortium name="Elixir Norway"/>
        </authorList>
    </citation>
    <scope>NUCLEOTIDE SEQUENCE</scope>
</reference>
<keyword evidence="10" id="KW-1185">Reference proteome</keyword>
<evidence type="ECO:0000256" key="4">
    <source>
        <dbReference type="ARBA" id="ARBA00022801"/>
    </source>
</evidence>
<evidence type="ECO:0000259" key="7">
    <source>
        <dbReference type="Pfam" id="PF21317"/>
    </source>
</evidence>
<evidence type="ECO:0000313" key="9">
    <source>
        <dbReference type="EMBL" id="CAK9250119.1"/>
    </source>
</evidence>
<feature type="non-terminal residue" evidence="9">
    <location>
        <position position="1"/>
    </location>
</feature>
<dbReference type="Gene3D" id="3.20.20.80">
    <property type="entry name" value="Glycosidases"/>
    <property type="match status" value="1"/>
</dbReference>
<keyword evidence="5" id="KW-0326">Glycosidase</keyword>
<dbReference type="InterPro" id="IPR048912">
    <property type="entry name" value="BetaGal1-like_ABD1"/>
</dbReference>